<dbReference type="PANTHER" id="PTHR24161:SF85">
    <property type="entry name" value="PALMITOYLTRANSFERASE HIP14"/>
    <property type="match status" value="1"/>
</dbReference>
<dbReference type="InterPro" id="IPR002110">
    <property type="entry name" value="Ankyrin_rpt"/>
</dbReference>
<evidence type="ECO:0000313" key="3">
    <source>
        <dbReference type="EMBL" id="CDK30215.1"/>
    </source>
</evidence>
<dbReference type="PANTHER" id="PTHR24161">
    <property type="entry name" value="ANK_REP_REGION DOMAIN-CONTAINING PROTEIN-RELATED"/>
    <property type="match status" value="1"/>
</dbReference>
<dbReference type="HOGENOM" id="CLU_000134_57_0_7"/>
<dbReference type="SUPFAM" id="SSF48403">
    <property type="entry name" value="Ankyrin repeat"/>
    <property type="match status" value="1"/>
</dbReference>
<dbReference type="EMBL" id="HG793133">
    <property type="protein sequence ID" value="CDK30215.1"/>
    <property type="molecule type" value="Genomic_DNA"/>
</dbReference>
<dbReference type="KEGG" id="dpb:BABL1_gene_909"/>
<evidence type="ECO:0000256" key="2">
    <source>
        <dbReference type="PROSITE-ProRule" id="PRU00023"/>
    </source>
</evidence>
<keyword evidence="4" id="KW-1185">Reference proteome</keyword>
<protein>
    <submittedName>
        <fullName evidence="3">Ankyrin repeats containing protein</fullName>
    </submittedName>
</protein>
<keyword evidence="1" id="KW-0677">Repeat</keyword>
<gene>
    <name evidence="3" type="ORF">BABL1_gene_909</name>
</gene>
<feature type="repeat" description="ANK" evidence="2">
    <location>
        <begin position="191"/>
        <end position="223"/>
    </location>
</feature>
<dbReference type="Gene3D" id="1.25.40.20">
    <property type="entry name" value="Ankyrin repeat-containing domain"/>
    <property type="match status" value="1"/>
</dbReference>
<accession>V6DF62</accession>
<dbReference type="InterPro" id="IPR036770">
    <property type="entry name" value="Ankyrin_rpt-contain_sf"/>
</dbReference>
<dbReference type="PRINTS" id="PR01415">
    <property type="entry name" value="ANKYRIN"/>
</dbReference>
<proteinExistence type="predicted"/>
<organism evidence="3 4">
    <name type="scientific">Candidatus Babela massiliensis</name>
    <dbReference type="NCBI Taxonomy" id="673862"/>
    <lineage>
        <taxon>Bacteria</taxon>
        <taxon>Candidatus Babelota</taxon>
        <taxon>Candidatus Babeliae</taxon>
        <taxon>Candidatus Babeliales</taxon>
        <taxon>Candidatus Babeliaceae</taxon>
        <taxon>Candidatus Babela</taxon>
    </lineage>
</organism>
<dbReference type="AlphaFoldDB" id="V6DF62"/>
<sequence length="323" mass="36750">MKKILIILKTLCLINIFNGNVIECNLNLNGNNFLELPMEIKLKIIKSKIEDIIKHNHLFHPLNGINEFLREMSLTSKDLNVIITQDKVRLKQEASEYAKEWFANEESKLTQKQLDEKLKNILEDNYNQEKEKEAAKLIIAGANPNMIINVKILEKLTRIPLLIFIAQTGKFVNLINVLLDFKANINIKDINGKTPLRLAIAMNKEDIAKLLINRGADVNATDIFQESIIQAALSRNNYNIIKLLIDKGADVFVKDRYNKTTLMLAAIHGNENIARILIENGVDINAKDKWGKTARSLALDYKNMNIVKLIDSVAKLNKKNSKI</sequence>
<evidence type="ECO:0000256" key="1">
    <source>
        <dbReference type="ARBA" id="ARBA00022737"/>
    </source>
</evidence>
<dbReference type="RefSeq" id="WP_023791072.1">
    <property type="nucleotide sequence ID" value="NC_023003.1"/>
</dbReference>
<dbReference type="PROSITE" id="PS50088">
    <property type="entry name" value="ANK_REPEAT"/>
    <property type="match status" value="3"/>
</dbReference>
<dbReference type="PROSITE" id="PS50297">
    <property type="entry name" value="ANK_REP_REGION"/>
    <property type="match status" value="2"/>
</dbReference>
<feature type="repeat" description="ANK" evidence="2">
    <location>
        <begin position="224"/>
        <end position="256"/>
    </location>
</feature>
<reference evidence="3 4" key="1">
    <citation type="journal article" date="2015" name="Biol. Direct">
        <title>Babela massiliensis, a representative of a widespread bacterial phylum with unusual adaptations to parasitism in amoebae.</title>
        <authorList>
            <person name="Pagnier I."/>
            <person name="Yutin N."/>
            <person name="Croce O."/>
            <person name="Makarova K.S."/>
            <person name="Wolf Y.I."/>
            <person name="Benamar S."/>
            <person name="Raoult D."/>
            <person name="Koonin E.V."/>
            <person name="La Scola B."/>
        </authorList>
    </citation>
    <scope>NUCLEOTIDE SEQUENCE [LARGE SCALE GENOMIC DNA]</scope>
    <source>
        <strain evidence="4">BABL1</strain>
    </source>
</reference>
<keyword evidence="2" id="KW-0040">ANK repeat</keyword>
<dbReference type="Proteomes" id="UP000018769">
    <property type="component" value="Chromosome I"/>
</dbReference>
<feature type="repeat" description="ANK" evidence="2">
    <location>
        <begin position="257"/>
        <end position="289"/>
    </location>
</feature>
<dbReference type="eggNOG" id="COG0666">
    <property type="taxonomic scope" value="Bacteria"/>
</dbReference>
<evidence type="ECO:0000313" key="4">
    <source>
        <dbReference type="Proteomes" id="UP000018769"/>
    </source>
</evidence>
<dbReference type="STRING" id="673862.BABL1_gene_909"/>
<dbReference type="SMART" id="SM00248">
    <property type="entry name" value="ANK"/>
    <property type="match status" value="5"/>
</dbReference>
<name>V6DF62_9BACT</name>
<dbReference type="Pfam" id="PF12796">
    <property type="entry name" value="Ank_2"/>
    <property type="match status" value="2"/>
</dbReference>